<gene>
    <name evidence="3" type="ORF">HG933_10500</name>
</gene>
<evidence type="ECO:0000256" key="1">
    <source>
        <dbReference type="SAM" id="MobiDB-lite"/>
    </source>
</evidence>
<evidence type="ECO:0000313" key="4">
    <source>
        <dbReference type="Proteomes" id="UP000536773"/>
    </source>
</evidence>
<evidence type="ECO:0000313" key="3">
    <source>
        <dbReference type="EMBL" id="NMK39790.1"/>
    </source>
</evidence>
<protein>
    <submittedName>
        <fullName evidence="3">Relaxase/mobilization nuclease domain-containing protein</fullName>
    </submittedName>
</protein>
<feature type="region of interest" description="Disordered" evidence="1">
    <location>
        <begin position="311"/>
        <end position="401"/>
    </location>
</feature>
<dbReference type="Pfam" id="PF03432">
    <property type="entry name" value="Relaxase"/>
    <property type="match status" value="1"/>
</dbReference>
<accession>A0A848EWE1</accession>
<name>A0A848EWE1_MEGEL</name>
<comment type="caution">
    <text evidence="3">The sequence shown here is derived from an EMBL/GenBank/DDBJ whole genome shotgun (WGS) entry which is preliminary data.</text>
</comment>
<organism evidence="3 4">
    <name type="scientific">Megasphaera elsdenii</name>
    <dbReference type="NCBI Taxonomy" id="907"/>
    <lineage>
        <taxon>Bacteria</taxon>
        <taxon>Bacillati</taxon>
        <taxon>Bacillota</taxon>
        <taxon>Negativicutes</taxon>
        <taxon>Veillonellales</taxon>
        <taxon>Veillonellaceae</taxon>
        <taxon>Megasphaera</taxon>
    </lineage>
</organism>
<feature type="compositionally biased region" description="Basic and acidic residues" evidence="1">
    <location>
        <begin position="342"/>
        <end position="375"/>
    </location>
</feature>
<feature type="compositionally biased region" description="Polar residues" evidence="1">
    <location>
        <begin position="328"/>
        <end position="340"/>
    </location>
</feature>
<dbReference type="EMBL" id="JABBJH010000019">
    <property type="protein sequence ID" value="NMK39790.1"/>
    <property type="molecule type" value="Genomic_DNA"/>
</dbReference>
<proteinExistence type="predicted"/>
<dbReference type="AlphaFoldDB" id="A0A848EWE1"/>
<dbReference type="RefSeq" id="WP_169013882.1">
    <property type="nucleotide sequence ID" value="NZ_JABBJH010000019.1"/>
</dbReference>
<dbReference type="InterPro" id="IPR005094">
    <property type="entry name" value="Endonuclease_MobA/VirD2"/>
</dbReference>
<reference evidence="3 4" key="1">
    <citation type="submission" date="2020-04" db="EMBL/GenBank/DDBJ databases">
        <authorList>
            <person name="Hitch T.C.A."/>
            <person name="Wylensek D."/>
            <person name="Clavel T."/>
        </authorList>
    </citation>
    <scope>NUCLEOTIDE SEQUENCE [LARGE SCALE GENOMIC DNA]</scope>
    <source>
        <strain evidence="3 4">WCA-386-APC-2A</strain>
    </source>
</reference>
<sequence>MAIIKAAQSGASLKRIINYVTQPKKTEEHLMAGIDCDPQNAYDDMMLTKELFHKTNGRQYKHFIYSFPPGETITPEQVLENAQRLMMETPALQGYQALIAVHQDRKHIHAHIVVNSVHTETGYKLQWSKQDLADLKERCNTLSQAQGLSVPEKGPDITAWTMPKQQALSKALAGQYQSYYLEMADAISACQSQSVSRTDFVRLMDEKGIQVTWTDKRKHITFADAEGHKVRDSNFEKTLKIPCSKDSLEAHFAENAKNVQALKKLQEESTKTEKASFWKSLTQSIAQTVSSWRKQHQEASTQEALQIAAQTSMMTEKEVSSHEIPATVRTSGRISSSTPDRGTPEQGRKTNSRDSGTGERERTASSGERRPESRPGAHQRKHYLSSTRNNAKKSRDQGMER</sequence>
<evidence type="ECO:0000259" key="2">
    <source>
        <dbReference type="Pfam" id="PF03432"/>
    </source>
</evidence>
<dbReference type="Proteomes" id="UP000536773">
    <property type="component" value="Unassembled WGS sequence"/>
</dbReference>
<feature type="domain" description="MobA/VirD2-like nuclease" evidence="2">
    <location>
        <begin position="19"/>
        <end position="148"/>
    </location>
</feature>